<sequence length="47" mass="5023">MSRDGALDIGDGALAIGDGALDIGVGALAKRKRKWNFFLTSFFSSFE</sequence>
<evidence type="ECO:0000313" key="2">
    <source>
        <dbReference type="Proteomes" id="UP001138793"/>
    </source>
</evidence>
<name>A0A9X1CF12_9BACI</name>
<dbReference type="EMBL" id="JAGGMB010000002">
    <property type="protein sequence ID" value="MBP2076542.1"/>
    <property type="molecule type" value="Genomic_DNA"/>
</dbReference>
<protein>
    <submittedName>
        <fullName evidence="1">Uncharacterized protein</fullName>
    </submittedName>
</protein>
<dbReference type="Proteomes" id="UP001138793">
    <property type="component" value="Unassembled WGS sequence"/>
</dbReference>
<comment type="caution">
    <text evidence="1">The sequence shown here is derived from an EMBL/GenBank/DDBJ whole genome shotgun (WGS) entry which is preliminary data.</text>
</comment>
<accession>A0A9X1CF12</accession>
<evidence type="ECO:0000313" key="1">
    <source>
        <dbReference type="EMBL" id="MBP2076542.1"/>
    </source>
</evidence>
<keyword evidence="2" id="KW-1185">Reference proteome</keyword>
<dbReference type="RefSeq" id="WP_187773697.1">
    <property type="nucleotide sequence ID" value="NZ_JAGGMB010000002.1"/>
</dbReference>
<reference evidence="1" key="1">
    <citation type="submission" date="2021-03" db="EMBL/GenBank/DDBJ databases">
        <title>Genomic Encyclopedia of Type Strains, Phase IV (KMG-IV): sequencing the most valuable type-strain genomes for metagenomic binning, comparative biology and taxonomic classification.</title>
        <authorList>
            <person name="Goeker M."/>
        </authorList>
    </citation>
    <scope>NUCLEOTIDE SEQUENCE</scope>
    <source>
        <strain evidence="1">DSM 107338</strain>
    </source>
</reference>
<dbReference type="AlphaFoldDB" id="A0A9X1CF12"/>
<gene>
    <name evidence="1" type="ORF">J2Z64_000754</name>
</gene>
<proteinExistence type="predicted"/>
<organism evidence="1 2">
    <name type="scientific">Oceanobacillus polygoni</name>
    <dbReference type="NCBI Taxonomy" id="1235259"/>
    <lineage>
        <taxon>Bacteria</taxon>
        <taxon>Bacillati</taxon>
        <taxon>Bacillota</taxon>
        <taxon>Bacilli</taxon>
        <taxon>Bacillales</taxon>
        <taxon>Bacillaceae</taxon>
        <taxon>Oceanobacillus</taxon>
    </lineage>
</organism>